<dbReference type="SMART" id="SM00116">
    <property type="entry name" value="CBS"/>
    <property type="match status" value="2"/>
</dbReference>
<evidence type="ECO:0000256" key="4">
    <source>
        <dbReference type="ARBA" id="ARBA00022692"/>
    </source>
</evidence>
<evidence type="ECO:0000256" key="2">
    <source>
        <dbReference type="ARBA" id="ARBA00006337"/>
    </source>
</evidence>
<dbReference type="PROSITE" id="PS51371">
    <property type="entry name" value="CBS"/>
    <property type="match status" value="2"/>
</dbReference>
<dbReference type="InterPro" id="IPR000644">
    <property type="entry name" value="CBS_dom"/>
</dbReference>
<dbReference type="InterPro" id="IPR036318">
    <property type="entry name" value="FAD-bd_PCMH-like_sf"/>
</dbReference>
<dbReference type="PANTHER" id="PTHR43099">
    <property type="entry name" value="UPF0053 PROTEIN YRKA"/>
    <property type="match status" value="1"/>
</dbReference>
<dbReference type="Proteomes" id="UP000662200">
    <property type="component" value="Unassembled WGS sequence"/>
</dbReference>
<dbReference type="Gene3D" id="3.30.465.10">
    <property type="match status" value="1"/>
</dbReference>
<dbReference type="PROSITE" id="PS51846">
    <property type="entry name" value="CNNM"/>
    <property type="match status" value="1"/>
</dbReference>
<dbReference type="SUPFAM" id="SSF54631">
    <property type="entry name" value="CBS-domain pair"/>
    <property type="match status" value="1"/>
</dbReference>
<dbReference type="PANTHER" id="PTHR43099:SF6">
    <property type="entry name" value="UPF0053 PROTEIN RV1842C"/>
    <property type="match status" value="1"/>
</dbReference>
<evidence type="ECO:0000256" key="3">
    <source>
        <dbReference type="ARBA" id="ARBA00022475"/>
    </source>
</evidence>
<feature type="transmembrane region" description="Helical" evidence="11">
    <location>
        <begin position="58"/>
        <end position="77"/>
    </location>
</feature>
<accession>A0A8J3BFZ3</accession>
<dbReference type="Pfam" id="PF03471">
    <property type="entry name" value="CorC_HlyC"/>
    <property type="match status" value="1"/>
</dbReference>
<name>A0A8J3BFZ3_9ACTN</name>
<evidence type="ECO:0000256" key="10">
    <source>
        <dbReference type="PROSITE-ProRule" id="PRU01193"/>
    </source>
</evidence>
<keyword evidence="8 10" id="KW-0472">Membrane</keyword>
<dbReference type="Gene3D" id="3.10.580.10">
    <property type="entry name" value="CBS-domain"/>
    <property type="match status" value="1"/>
</dbReference>
<dbReference type="Pfam" id="PF01595">
    <property type="entry name" value="CNNM"/>
    <property type="match status" value="1"/>
</dbReference>
<sequence>MLIAVGVLAIVVLTAATGYFVAQEFAYVAADRGRLRALADGGDPAAARALRVTGHLSFVLSGAQVGITVTALLAGYVAEPFLGRGTAELLGAAGLGPAASLSISVVAALVFATVVQMVLGELAPKNLAIARPEALACRLSRSTLAYLAVAGPVIRVFDAAANWLLRRAGIEPVEELPQGATPEDLDRIIAAAHTHGTLDAASARLLAHGLHFRGRTAAAVMTPRVHVSTLGATEPAVRVVALLATGRSRFPVLGTGVDDVVGVVSISDVVRLTPQQRRTTTVGALAAPPVLVPESLPLPAVLERLKAARRQLAVVVDEYGGFAGVVTLEDVAEELVGEIRDEDDLPEPAVLAAPDGSWLLPGRLRLDEVADATGVRLPGGGAYDTVSGLVLATLGRVPEPGDLLTVALVPGTGDDGDPVPAGAARLRVESVHRHVAERVRLHRHGGPA</sequence>
<evidence type="ECO:0000256" key="8">
    <source>
        <dbReference type="ARBA" id="ARBA00023136"/>
    </source>
</evidence>
<feature type="domain" description="CBS" evidence="12">
    <location>
        <begin position="221"/>
        <end position="279"/>
    </location>
</feature>
<dbReference type="CDD" id="cd04590">
    <property type="entry name" value="CBS_pair_CorC_HlyC_assoc"/>
    <property type="match status" value="1"/>
</dbReference>
<feature type="domain" description="CBS" evidence="12">
    <location>
        <begin position="285"/>
        <end position="342"/>
    </location>
</feature>
<comment type="caution">
    <text evidence="14">The sequence shown here is derived from an EMBL/GenBank/DDBJ whole genome shotgun (WGS) entry which is preliminary data.</text>
</comment>
<evidence type="ECO:0000256" key="9">
    <source>
        <dbReference type="PROSITE-ProRule" id="PRU00703"/>
    </source>
</evidence>
<dbReference type="Pfam" id="PF00571">
    <property type="entry name" value="CBS"/>
    <property type="match status" value="2"/>
</dbReference>
<organism evidence="14 15">
    <name type="scientific">Pilimelia terevasa</name>
    <dbReference type="NCBI Taxonomy" id="53372"/>
    <lineage>
        <taxon>Bacteria</taxon>
        <taxon>Bacillati</taxon>
        <taxon>Actinomycetota</taxon>
        <taxon>Actinomycetes</taxon>
        <taxon>Micromonosporales</taxon>
        <taxon>Micromonosporaceae</taxon>
        <taxon>Pilimelia</taxon>
    </lineage>
</organism>
<keyword evidence="15" id="KW-1185">Reference proteome</keyword>
<dbReference type="RefSeq" id="WP_189112884.1">
    <property type="nucleotide sequence ID" value="NZ_BMQC01000002.1"/>
</dbReference>
<reference evidence="14" key="2">
    <citation type="submission" date="2020-09" db="EMBL/GenBank/DDBJ databases">
        <authorList>
            <person name="Sun Q."/>
            <person name="Ohkuma M."/>
        </authorList>
    </citation>
    <scope>NUCLEOTIDE SEQUENCE</scope>
    <source>
        <strain evidence="14">JCM 3091</strain>
    </source>
</reference>
<evidence type="ECO:0000256" key="11">
    <source>
        <dbReference type="SAM" id="Phobius"/>
    </source>
</evidence>
<keyword evidence="7 9" id="KW-0129">CBS domain</keyword>
<evidence type="ECO:0000256" key="5">
    <source>
        <dbReference type="ARBA" id="ARBA00022737"/>
    </source>
</evidence>
<dbReference type="InterPro" id="IPR051676">
    <property type="entry name" value="UPF0053_domain"/>
</dbReference>
<protein>
    <submittedName>
        <fullName evidence="14">Membrane protein</fullName>
    </submittedName>
</protein>
<evidence type="ECO:0000259" key="12">
    <source>
        <dbReference type="PROSITE" id="PS51371"/>
    </source>
</evidence>
<keyword evidence="3" id="KW-1003">Cell membrane</keyword>
<dbReference type="EMBL" id="BMQC01000002">
    <property type="protein sequence ID" value="GGK18580.1"/>
    <property type="molecule type" value="Genomic_DNA"/>
</dbReference>
<dbReference type="GO" id="GO:0005886">
    <property type="term" value="C:plasma membrane"/>
    <property type="evidence" value="ECO:0007669"/>
    <property type="project" value="UniProtKB-SubCell"/>
</dbReference>
<dbReference type="SMART" id="SM01091">
    <property type="entry name" value="CorC_HlyC"/>
    <property type="match status" value="1"/>
</dbReference>
<feature type="transmembrane region" description="Helical" evidence="11">
    <location>
        <begin position="89"/>
        <end position="119"/>
    </location>
</feature>
<dbReference type="InterPro" id="IPR046342">
    <property type="entry name" value="CBS_dom_sf"/>
</dbReference>
<gene>
    <name evidence="14" type="ORF">GCM10010124_08980</name>
</gene>
<evidence type="ECO:0000313" key="15">
    <source>
        <dbReference type="Proteomes" id="UP000662200"/>
    </source>
</evidence>
<dbReference type="InterPro" id="IPR005170">
    <property type="entry name" value="Transptr-assoc_dom"/>
</dbReference>
<keyword evidence="4 10" id="KW-0812">Transmembrane</keyword>
<evidence type="ECO:0000259" key="13">
    <source>
        <dbReference type="PROSITE" id="PS51846"/>
    </source>
</evidence>
<proteinExistence type="inferred from homology"/>
<reference evidence="14" key="1">
    <citation type="journal article" date="2014" name="Int. J. Syst. Evol. Microbiol.">
        <title>Complete genome sequence of Corynebacterium casei LMG S-19264T (=DSM 44701T), isolated from a smear-ripened cheese.</title>
        <authorList>
            <consortium name="US DOE Joint Genome Institute (JGI-PGF)"/>
            <person name="Walter F."/>
            <person name="Albersmeier A."/>
            <person name="Kalinowski J."/>
            <person name="Ruckert C."/>
        </authorList>
    </citation>
    <scope>NUCLEOTIDE SEQUENCE</scope>
    <source>
        <strain evidence="14">JCM 3091</strain>
    </source>
</reference>
<evidence type="ECO:0000313" key="14">
    <source>
        <dbReference type="EMBL" id="GGK18580.1"/>
    </source>
</evidence>
<dbReference type="GO" id="GO:0050660">
    <property type="term" value="F:flavin adenine dinucleotide binding"/>
    <property type="evidence" value="ECO:0007669"/>
    <property type="project" value="InterPro"/>
</dbReference>
<feature type="domain" description="CNNM transmembrane" evidence="13">
    <location>
        <begin position="1"/>
        <end position="202"/>
    </location>
</feature>
<dbReference type="InterPro" id="IPR044751">
    <property type="entry name" value="Ion_transp-like_CBS"/>
</dbReference>
<evidence type="ECO:0000256" key="1">
    <source>
        <dbReference type="ARBA" id="ARBA00004651"/>
    </source>
</evidence>
<comment type="subcellular location">
    <subcellularLocation>
        <location evidence="1">Cell membrane</location>
        <topology evidence="1">Multi-pass membrane protein</topology>
    </subcellularLocation>
</comment>
<dbReference type="InterPro" id="IPR016169">
    <property type="entry name" value="FAD-bd_PCMH_sub2"/>
</dbReference>
<comment type="similarity">
    <text evidence="2">Belongs to the UPF0053 family.</text>
</comment>
<keyword evidence="5" id="KW-0677">Repeat</keyword>
<evidence type="ECO:0000256" key="7">
    <source>
        <dbReference type="ARBA" id="ARBA00023122"/>
    </source>
</evidence>
<dbReference type="InterPro" id="IPR002550">
    <property type="entry name" value="CNNM"/>
</dbReference>
<keyword evidence="6 10" id="KW-1133">Transmembrane helix</keyword>
<dbReference type="SUPFAM" id="SSF56176">
    <property type="entry name" value="FAD-binding/transporter-associated domain-like"/>
    <property type="match status" value="1"/>
</dbReference>
<dbReference type="AlphaFoldDB" id="A0A8J3BFZ3"/>
<evidence type="ECO:0000256" key="6">
    <source>
        <dbReference type="ARBA" id="ARBA00022989"/>
    </source>
</evidence>